<dbReference type="PANTHER" id="PTHR34776:SF1">
    <property type="entry name" value="F17F16.3 PROTEIN"/>
    <property type="match status" value="1"/>
</dbReference>
<name>A0A1C5JD35_9ACTN</name>
<sequence>MSEALEDGDIYFLYRPRVGEQHVDSLGEVQRLLVVLHPWHGRRRLRLLVVGRKRLPEIDEHDRFWAFVDAVVSRPEELYEALRPHRYGTKTRGERFQPPARPAAEGAYCITRHDDHTHLAYQLELPRRPGPPQHELRIEPEASYVITVKNPRAPSPPGVGLPGPGRPELPADLQERFRTRRFAPLDPPRFLDHRGVELVLIGAAHDASAELGIDLDAEVERAARNTIFEDLRIGRAERPEAPLFTAQWR</sequence>
<dbReference type="RefSeq" id="WP_089014016.1">
    <property type="nucleotide sequence ID" value="NZ_LT607754.1"/>
</dbReference>
<reference evidence="2" key="1">
    <citation type="submission" date="2016-06" db="EMBL/GenBank/DDBJ databases">
        <authorList>
            <person name="Varghese N."/>
            <person name="Submissions Spin"/>
        </authorList>
    </citation>
    <scope>NUCLEOTIDE SEQUENCE [LARGE SCALE GENOMIC DNA]</scope>
    <source>
        <strain evidence="2">DSM 43819</strain>
    </source>
</reference>
<dbReference type="OrthoDB" id="3078349at2"/>
<protein>
    <submittedName>
        <fullName evidence="1">Uncharacterized protein</fullName>
    </submittedName>
</protein>
<dbReference type="Proteomes" id="UP000198221">
    <property type="component" value="Chromosome I"/>
</dbReference>
<gene>
    <name evidence="1" type="ORF">GA0070613_4465</name>
</gene>
<proteinExistence type="predicted"/>
<dbReference type="PANTHER" id="PTHR34776">
    <property type="entry name" value="F17F16.3 PROTEIN"/>
    <property type="match status" value="1"/>
</dbReference>
<accession>A0A1C5JD35</accession>
<organism evidence="1 2">
    <name type="scientific">Micromonospora inositola</name>
    <dbReference type="NCBI Taxonomy" id="47865"/>
    <lineage>
        <taxon>Bacteria</taxon>
        <taxon>Bacillati</taxon>
        <taxon>Actinomycetota</taxon>
        <taxon>Actinomycetes</taxon>
        <taxon>Micromonosporales</taxon>
        <taxon>Micromonosporaceae</taxon>
        <taxon>Micromonospora</taxon>
    </lineage>
</organism>
<keyword evidence="2" id="KW-1185">Reference proteome</keyword>
<evidence type="ECO:0000313" key="2">
    <source>
        <dbReference type="Proteomes" id="UP000198221"/>
    </source>
</evidence>
<dbReference type="EMBL" id="LT607754">
    <property type="protein sequence ID" value="SCG68487.1"/>
    <property type="molecule type" value="Genomic_DNA"/>
</dbReference>
<dbReference type="AlphaFoldDB" id="A0A1C5JD35"/>
<evidence type="ECO:0000313" key="1">
    <source>
        <dbReference type="EMBL" id="SCG68487.1"/>
    </source>
</evidence>